<dbReference type="InterPro" id="IPR001451">
    <property type="entry name" value="Hexapep"/>
</dbReference>
<gene>
    <name evidence="7 9" type="primary">lpxD</name>
    <name evidence="9" type="ORF">Mal52_00250</name>
</gene>
<feature type="domain" description="UDP-3-O-[3-hydroxymyristoyl] glucosamine N-acyltransferase non-repeat region" evidence="8">
    <location>
        <begin position="23"/>
        <end position="92"/>
    </location>
</feature>
<comment type="catalytic activity">
    <reaction evidence="7">
        <text>a UDP-3-O-[(3R)-3-hydroxyacyl]-alpha-D-glucosamine + a (3R)-hydroxyacyl-[ACP] = a UDP-2-N,3-O-bis[(3R)-3-hydroxyacyl]-alpha-D-glucosamine + holo-[ACP] + H(+)</text>
        <dbReference type="Rhea" id="RHEA:53836"/>
        <dbReference type="Rhea" id="RHEA-COMP:9685"/>
        <dbReference type="Rhea" id="RHEA-COMP:9945"/>
        <dbReference type="ChEBI" id="CHEBI:15378"/>
        <dbReference type="ChEBI" id="CHEBI:64479"/>
        <dbReference type="ChEBI" id="CHEBI:78827"/>
        <dbReference type="ChEBI" id="CHEBI:137740"/>
        <dbReference type="ChEBI" id="CHEBI:137748"/>
        <dbReference type="EC" id="2.3.1.191"/>
    </reaction>
</comment>
<comment type="function">
    <text evidence="7">Catalyzes the N-acylation of UDP-3-O-acylglucosamine using 3-hydroxyacyl-ACP as the acyl donor. Is involved in the biosynthesis of lipid A, a phosphorylated glycolipid that anchors the lipopolysaccharide to the outer membrane of the cell.</text>
</comment>
<keyword evidence="10" id="KW-1185">Reference proteome</keyword>
<dbReference type="GO" id="GO:0016020">
    <property type="term" value="C:membrane"/>
    <property type="evidence" value="ECO:0007669"/>
    <property type="project" value="GOC"/>
</dbReference>
<evidence type="ECO:0000256" key="4">
    <source>
        <dbReference type="ARBA" id="ARBA00022737"/>
    </source>
</evidence>
<dbReference type="KEGG" id="sdyn:Mal52_00250"/>
<dbReference type="PANTHER" id="PTHR43378">
    <property type="entry name" value="UDP-3-O-ACYLGLUCOSAMINE N-ACYLTRANSFERASE"/>
    <property type="match status" value="1"/>
</dbReference>
<dbReference type="InterPro" id="IPR011004">
    <property type="entry name" value="Trimer_LpxA-like_sf"/>
</dbReference>
<dbReference type="RefSeq" id="WP_197534566.1">
    <property type="nucleotide sequence ID" value="NZ_CP036276.1"/>
</dbReference>
<comment type="subunit">
    <text evidence="7">Homotrimer.</text>
</comment>
<evidence type="ECO:0000256" key="6">
    <source>
        <dbReference type="ARBA" id="ARBA00023315"/>
    </source>
</evidence>
<dbReference type="UniPathway" id="UPA00973"/>
<dbReference type="SUPFAM" id="SSF51161">
    <property type="entry name" value="Trimeric LpxA-like enzymes"/>
    <property type="match status" value="1"/>
</dbReference>
<evidence type="ECO:0000313" key="10">
    <source>
        <dbReference type="Proteomes" id="UP000319383"/>
    </source>
</evidence>
<keyword evidence="5 7" id="KW-0443">Lipid metabolism</keyword>
<dbReference type="EC" id="2.3.1.191" evidence="7"/>
<organism evidence="9 10">
    <name type="scientific">Symmachiella dynata</name>
    <dbReference type="NCBI Taxonomy" id="2527995"/>
    <lineage>
        <taxon>Bacteria</taxon>
        <taxon>Pseudomonadati</taxon>
        <taxon>Planctomycetota</taxon>
        <taxon>Planctomycetia</taxon>
        <taxon>Planctomycetales</taxon>
        <taxon>Planctomycetaceae</taxon>
        <taxon>Symmachiella</taxon>
    </lineage>
</organism>
<dbReference type="Pfam" id="PF04613">
    <property type="entry name" value="LpxD"/>
    <property type="match status" value="1"/>
</dbReference>
<dbReference type="Gene3D" id="2.160.10.10">
    <property type="entry name" value="Hexapeptide repeat proteins"/>
    <property type="match status" value="1"/>
</dbReference>
<keyword evidence="6 7" id="KW-0012">Acyltransferase</keyword>
<evidence type="ECO:0000256" key="2">
    <source>
        <dbReference type="ARBA" id="ARBA00022556"/>
    </source>
</evidence>
<dbReference type="GO" id="GO:0009245">
    <property type="term" value="P:lipid A biosynthetic process"/>
    <property type="evidence" value="ECO:0007669"/>
    <property type="project" value="UniProtKB-UniRule"/>
</dbReference>
<dbReference type="NCBIfam" id="NF002060">
    <property type="entry name" value="PRK00892.1"/>
    <property type="match status" value="1"/>
</dbReference>
<dbReference type="NCBIfam" id="TIGR01853">
    <property type="entry name" value="lipid_A_lpxD"/>
    <property type="match status" value="1"/>
</dbReference>
<keyword evidence="1 7" id="KW-0444">Lipid biosynthesis</keyword>
<evidence type="ECO:0000259" key="8">
    <source>
        <dbReference type="Pfam" id="PF04613"/>
    </source>
</evidence>
<dbReference type="InterPro" id="IPR007691">
    <property type="entry name" value="LpxD"/>
</dbReference>
<evidence type="ECO:0000313" key="9">
    <source>
        <dbReference type="EMBL" id="QDU41572.1"/>
    </source>
</evidence>
<dbReference type="HAMAP" id="MF_00523">
    <property type="entry name" value="LpxD"/>
    <property type="match status" value="1"/>
</dbReference>
<dbReference type="Proteomes" id="UP000319383">
    <property type="component" value="Chromosome"/>
</dbReference>
<proteinExistence type="inferred from homology"/>
<dbReference type="PANTHER" id="PTHR43378:SF2">
    <property type="entry name" value="UDP-3-O-ACYLGLUCOSAMINE N-ACYLTRANSFERASE 1, MITOCHONDRIAL-RELATED"/>
    <property type="match status" value="1"/>
</dbReference>
<keyword evidence="2 7" id="KW-0441">Lipid A biosynthesis</keyword>
<keyword evidence="4 7" id="KW-0677">Repeat</keyword>
<dbReference type="InterPro" id="IPR020573">
    <property type="entry name" value="UDP_GlcNAc_AcTrfase_non-rep"/>
</dbReference>
<protein>
    <recommendedName>
        <fullName evidence="7">UDP-3-O-acylglucosamine N-acyltransferase</fullName>
        <ecNumber evidence="7">2.3.1.191</ecNumber>
    </recommendedName>
</protein>
<dbReference type="CDD" id="cd03352">
    <property type="entry name" value="LbH_LpxD"/>
    <property type="match status" value="1"/>
</dbReference>
<dbReference type="GO" id="GO:0016410">
    <property type="term" value="F:N-acyltransferase activity"/>
    <property type="evidence" value="ECO:0007669"/>
    <property type="project" value="InterPro"/>
</dbReference>
<name>A0A517ZGK3_9PLAN</name>
<dbReference type="Gene3D" id="3.40.1390.10">
    <property type="entry name" value="MurE/MurF, N-terminal domain"/>
    <property type="match status" value="1"/>
</dbReference>
<reference evidence="9 10" key="1">
    <citation type="submission" date="2019-02" db="EMBL/GenBank/DDBJ databases">
        <title>Deep-cultivation of Planctomycetes and their phenomic and genomic characterization uncovers novel biology.</title>
        <authorList>
            <person name="Wiegand S."/>
            <person name="Jogler M."/>
            <person name="Boedeker C."/>
            <person name="Pinto D."/>
            <person name="Vollmers J."/>
            <person name="Rivas-Marin E."/>
            <person name="Kohn T."/>
            <person name="Peeters S.H."/>
            <person name="Heuer A."/>
            <person name="Rast P."/>
            <person name="Oberbeckmann S."/>
            <person name="Bunk B."/>
            <person name="Jeske O."/>
            <person name="Meyerdierks A."/>
            <person name="Storesund J.E."/>
            <person name="Kallscheuer N."/>
            <person name="Luecker S."/>
            <person name="Lage O.M."/>
            <person name="Pohl T."/>
            <person name="Merkel B.J."/>
            <person name="Hornburger P."/>
            <person name="Mueller R.-W."/>
            <person name="Bruemmer F."/>
            <person name="Labrenz M."/>
            <person name="Spormann A.M."/>
            <person name="Op den Camp H."/>
            <person name="Overmann J."/>
            <person name="Amann R."/>
            <person name="Jetten M.S.M."/>
            <person name="Mascher T."/>
            <person name="Medema M.H."/>
            <person name="Devos D.P."/>
            <person name="Kaster A.-K."/>
            <person name="Ovreas L."/>
            <person name="Rohde M."/>
            <person name="Galperin M.Y."/>
            <person name="Jogler C."/>
        </authorList>
    </citation>
    <scope>NUCLEOTIDE SEQUENCE [LARGE SCALE GENOMIC DNA]</scope>
    <source>
        <strain evidence="9 10">Mal52</strain>
    </source>
</reference>
<dbReference type="GO" id="GO:0103118">
    <property type="term" value="F:UDP-3-O-[(3R)-3-hydroxyacyl]-glucosamine N-acyltransferase activity"/>
    <property type="evidence" value="ECO:0007669"/>
    <property type="project" value="UniProtKB-EC"/>
</dbReference>
<dbReference type="AlphaFoldDB" id="A0A517ZGK3"/>
<feature type="active site" description="Proton acceptor" evidence="7">
    <location>
        <position position="244"/>
    </location>
</feature>
<comment type="pathway">
    <text evidence="7">Bacterial outer membrane biogenesis; LPS lipid A biosynthesis.</text>
</comment>
<evidence type="ECO:0000256" key="1">
    <source>
        <dbReference type="ARBA" id="ARBA00022516"/>
    </source>
</evidence>
<evidence type="ECO:0000256" key="7">
    <source>
        <dbReference type="HAMAP-Rule" id="MF_00523"/>
    </source>
</evidence>
<comment type="similarity">
    <text evidence="7">Belongs to the transferase hexapeptide repeat family. LpxD subfamily.</text>
</comment>
<dbReference type="EMBL" id="CP036276">
    <property type="protein sequence ID" value="QDU41572.1"/>
    <property type="molecule type" value="Genomic_DNA"/>
</dbReference>
<evidence type="ECO:0000256" key="3">
    <source>
        <dbReference type="ARBA" id="ARBA00022679"/>
    </source>
</evidence>
<dbReference type="Pfam" id="PF00132">
    <property type="entry name" value="Hexapep"/>
    <property type="match status" value="1"/>
</dbReference>
<keyword evidence="3 7" id="KW-0808">Transferase</keyword>
<accession>A0A517ZGK3</accession>
<sequence length="362" mass="37464">MSATIAELAALVGGEVQGDAGQEITGAQSTVDACAQDITFAIDEANLRLLPQSAAGAALISKSLADAATTATLSIPLIFVEDPLTAFCSVLEHFRPRRPRLEIGVSPQAYVDPTATIGPGTNVYPGASIGAETIIGSNCDIHPGVSIGAGCQIGDGCTLYANVVLYDQVTLGDRVILHATAVLGADGFGYQFKNGAFEKIPQLGTVIIEDDVEIGAGTTIDRAMIGATKIGHGTKLDNQIMIGHNCVLGAHNVFASQVGFAGSVTTGDYVMCAGQVGVADHVHIGDGAKLASKSGVHKDLPGGQAYVGQPVQPERDGMRSIMAMQKLPEMARRVRKMESRIEDVAELLSQLGDDNSPLAKAG</sequence>
<evidence type="ECO:0000256" key="5">
    <source>
        <dbReference type="ARBA" id="ARBA00023098"/>
    </source>
</evidence>